<dbReference type="EMBL" id="JAVIIP010000029">
    <property type="protein sequence ID" value="MDX8541870.1"/>
    <property type="molecule type" value="Genomic_DNA"/>
</dbReference>
<sequence>MASWSEKKDAEIDQWIRNHEQKGATGAPLYLQLLEERARRSQSKGHLSIDKSLDLLSQAAIDQRCVTYGDLAKASNVEWSQARHRMSGANGHLDRLLDVCHVRNLPMLPAICVNESGRVTGELEASALEGFVAGARRLGIAVADELSFHHQARDACWQWGRDQLRTG</sequence>
<keyword evidence="2" id="KW-1185">Reference proteome</keyword>
<dbReference type="RefSeq" id="WP_320322093.1">
    <property type="nucleotide sequence ID" value="NZ_JAVIIP010000029.1"/>
</dbReference>
<organism evidence="1 2">
    <name type="scientific">Mesorhizobium abyssinicae</name>
    <dbReference type="NCBI Taxonomy" id="1209958"/>
    <lineage>
        <taxon>Bacteria</taxon>
        <taxon>Pseudomonadati</taxon>
        <taxon>Pseudomonadota</taxon>
        <taxon>Alphaproteobacteria</taxon>
        <taxon>Hyphomicrobiales</taxon>
        <taxon>Phyllobacteriaceae</taxon>
        <taxon>Mesorhizobium</taxon>
    </lineage>
</organism>
<dbReference type="Proteomes" id="UP001276564">
    <property type="component" value="Unassembled WGS sequence"/>
</dbReference>
<protein>
    <submittedName>
        <fullName evidence="1">Uncharacterized protein</fullName>
    </submittedName>
</protein>
<evidence type="ECO:0000313" key="2">
    <source>
        <dbReference type="Proteomes" id="UP001276564"/>
    </source>
</evidence>
<accession>A0ABU5AX30</accession>
<name>A0ABU5AX30_9HYPH</name>
<gene>
    <name evidence="1" type="ORF">RFM23_30125</name>
</gene>
<reference evidence="1 2" key="1">
    <citation type="submission" date="2023-08" db="EMBL/GenBank/DDBJ databases">
        <title>Implementing the SeqCode for naming new Mesorhizobium species isolated from Vachellia karroo root nodules.</title>
        <authorList>
            <person name="Van Lill M."/>
        </authorList>
    </citation>
    <scope>NUCLEOTIDE SEQUENCE [LARGE SCALE GENOMIC DNA]</scope>
    <source>
        <strain evidence="1 2">VK4B</strain>
    </source>
</reference>
<proteinExistence type="predicted"/>
<evidence type="ECO:0000313" key="1">
    <source>
        <dbReference type="EMBL" id="MDX8541870.1"/>
    </source>
</evidence>
<comment type="caution">
    <text evidence="1">The sequence shown here is derived from an EMBL/GenBank/DDBJ whole genome shotgun (WGS) entry which is preliminary data.</text>
</comment>